<evidence type="ECO:0000259" key="1">
    <source>
        <dbReference type="PROSITE" id="PS51192"/>
    </source>
</evidence>
<dbReference type="GO" id="GO:0003677">
    <property type="term" value="F:DNA binding"/>
    <property type="evidence" value="ECO:0007669"/>
    <property type="project" value="InterPro"/>
</dbReference>
<dbReference type="InterPro" id="IPR036286">
    <property type="entry name" value="LexA/Signal_pep-like_sf"/>
</dbReference>
<dbReference type="InterPro" id="IPR050742">
    <property type="entry name" value="Helicase_Restrict-Modif_Enz"/>
</dbReference>
<gene>
    <name evidence="3" type="ORF">SAMN04488131_10265</name>
</gene>
<dbReference type="InterPro" id="IPR006935">
    <property type="entry name" value="Helicase/UvrB_N"/>
</dbReference>
<keyword evidence="4" id="KW-1185">Reference proteome</keyword>
<dbReference type="Gene3D" id="3.40.50.300">
    <property type="entry name" value="P-loop containing nucleotide triphosphate hydrolases"/>
    <property type="match status" value="2"/>
</dbReference>
<dbReference type="GO" id="GO:0005829">
    <property type="term" value="C:cytosol"/>
    <property type="evidence" value="ECO:0007669"/>
    <property type="project" value="TreeGrafter"/>
</dbReference>
<evidence type="ECO:0000313" key="3">
    <source>
        <dbReference type="EMBL" id="SFE45095.1"/>
    </source>
</evidence>
<dbReference type="InterPro" id="IPR001650">
    <property type="entry name" value="Helicase_C-like"/>
</dbReference>
<protein>
    <submittedName>
        <fullName evidence="3">PLD-like domain-containing protein</fullName>
    </submittedName>
</protein>
<dbReference type="SMART" id="SM00487">
    <property type="entry name" value="DEXDc"/>
    <property type="match status" value="1"/>
</dbReference>
<dbReference type="Pfam" id="PF04851">
    <property type="entry name" value="ResIII"/>
    <property type="match status" value="1"/>
</dbReference>
<dbReference type="SUPFAM" id="SSF52540">
    <property type="entry name" value="P-loop containing nucleoside triphosphate hydrolases"/>
    <property type="match status" value="1"/>
</dbReference>
<dbReference type="PROSITE" id="PS51194">
    <property type="entry name" value="HELICASE_CTER"/>
    <property type="match status" value="1"/>
</dbReference>
<proteinExistence type="predicted"/>
<dbReference type="SUPFAM" id="SSF56024">
    <property type="entry name" value="Phospholipase D/nuclease"/>
    <property type="match status" value="1"/>
</dbReference>
<evidence type="ECO:0000259" key="2">
    <source>
        <dbReference type="PROSITE" id="PS51194"/>
    </source>
</evidence>
<reference evidence="4" key="1">
    <citation type="submission" date="2016-10" db="EMBL/GenBank/DDBJ databases">
        <authorList>
            <person name="Varghese N."/>
            <person name="Submissions S."/>
        </authorList>
    </citation>
    <scope>NUCLEOTIDE SEQUENCE [LARGE SCALE GENOMIC DNA]</scope>
    <source>
        <strain evidence="4">CGMCC 1.9227</strain>
    </source>
</reference>
<dbReference type="InterPro" id="IPR015927">
    <property type="entry name" value="Peptidase_S24_S26A/B/C"/>
</dbReference>
<dbReference type="SMART" id="SM00490">
    <property type="entry name" value="HELICc"/>
    <property type="match status" value="1"/>
</dbReference>
<dbReference type="InterPro" id="IPR025202">
    <property type="entry name" value="PLD-like_dom"/>
</dbReference>
<dbReference type="GO" id="GO:0016787">
    <property type="term" value="F:hydrolase activity"/>
    <property type="evidence" value="ECO:0007669"/>
    <property type="project" value="InterPro"/>
</dbReference>
<dbReference type="STRING" id="935223.SAMN04488131_10265"/>
<dbReference type="CDD" id="cd18799">
    <property type="entry name" value="SF2_C_EcoAI-like"/>
    <property type="match status" value="1"/>
</dbReference>
<dbReference type="PANTHER" id="PTHR47396:SF1">
    <property type="entry name" value="ATP-DEPENDENT HELICASE IRC3-RELATED"/>
    <property type="match status" value="1"/>
</dbReference>
<evidence type="ECO:0000313" key="4">
    <source>
        <dbReference type="Proteomes" id="UP000198596"/>
    </source>
</evidence>
<dbReference type="InterPro" id="IPR058403">
    <property type="entry name" value="DUF8090"/>
</dbReference>
<dbReference type="SUPFAM" id="SSF51306">
    <property type="entry name" value="LexA/Signal peptidase"/>
    <property type="match status" value="1"/>
</dbReference>
<dbReference type="Gene3D" id="2.10.109.10">
    <property type="entry name" value="Umud Fragment, subunit A"/>
    <property type="match status" value="1"/>
</dbReference>
<dbReference type="Pfam" id="PF26350">
    <property type="entry name" value="DUF8090"/>
    <property type="match status" value="1"/>
</dbReference>
<dbReference type="Gene3D" id="3.30.870.10">
    <property type="entry name" value="Endonuclease Chain A"/>
    <property type="match status" value="1"/>
</dbReference>
<organism evidence="3 4">
    <name type="scientific">Flavobacterium xueshanense</name>
    <dbReference type="NCBI Taxonomy" id="935223"/>
    <lineage>
        <taxon>Bacteria</taxon>
        <taxon>Pseudomonadati</taxon>
        <taxon>Bacteroidota</taxon>
        <taxon>Flavobacteriia</taxon>
        <taxon>Flavobacteriales</taxon>
        <taxon>Flavobacteriaceae</taxon>
        <taxon>Flavobacterium</taxon>
    </lineage>
</organism>
<dbReference type="PANTHER" id="PTHR47396">
    <property type="entry name" value="TYPE I RESTRICTION ENZYME ECOKI R PROTEIN"/>
    <property type="match status" value="1"/>
</dbReference>
<feature type="domain" description="Helicase ATP-binding" evidence="1">
    <location>
        <begin position="232"/>
        <end position="383"/>
    </location>
</feature>
<accession>A0A1I2AM47</accession>
<dbReference type="CDD" id="cd18032">
    <property type="entry name" value="DEXHc_RE_I_III_res"/>
    <property type="match status" value="1"/>
</dbReference>
<dbReference type="Proteomes" id="UP000198596">
    <property type="component" value="Unassembled WGS sequence"/>
</dbReference>
<sequence length="1155" mass="132852">MSPINIKLTQSLQTGFINQNVSSHKEYLPQLLVNDKTEGKKILSTIINELNNCEEFWFSVAFITTSGVATLIETLITLEKKGIKGKILVSQYLNFTQPEALKKILQFKNIELKIAVDNAFHSKGYLFKKKDIYNLIIGSSNLTASALCTNIEWNLKITATPISHIIFNAIKEFTTEYEKALSVDIAFIDNYEILYKKQIDYTKSLKKKLFISNIKEITPNLMQEEALANIEQLRIQGKTKALLISATGTGKTYLSAFDVKKVNPKKFLFIVHRLNIAKAAKKGYETIFGNSKSMGIYSGNHKELDADFIFSTIQTISRDSHLKQFNPNHFEYIVIDETHRASAESYQKILNYFNPKFLLGMTATPERTDGLDVFKLFDYNIAYEIRLHRALEEKMLSPFHYYGVTDITVDGKILDEDFNFNFLVSEERIDRIIEKANIYGCDNDKVRGLIFCSSNNECLALSNGFNQRGYKTIALSGDSSEEQRAQSIKNLESNEKENQLDYIFTVDIFNEGIDIPSVNQIIMIRPTQSAIVFIQQLGRGLRKIDNKGYLTVIDFIGNYKNNFLIPIALYGDTTYNKDSIRKLISSGSDLIPGTSTINFDQISKERIFESINSANMTLKRDLVKDYTLLKFQLGRIPMMINFLEHGSRDPFLYVRYSKSYLNFVIELEDNLKLHIDIREKKLLELFSNEINNSKRIEESLILKHLIHSKKIDIENFKSQIKKEYGYLISDETIDSSLNNLNFKFITENKDKKLVTVNKIYGFSILEKVGDKIIINESFSKTLNNSIFFQFLEDNIDYSIKTFNKLFKKNKFIEGFVLYRKYSRKDVFRILNWESNPLAQNVGGYLINSDKTNCPIFVNYHKEKSISSTTKYEDRFISNSEFEWMSKSKRTLNSPDVKSILNHKSELRLPLFIKKNNDEGTEFYFMGDMKPTENGFVQTTIPDDNGKLVSVVKINFTMNHPVEDSIYEYLTNGKDIELNSQEIIEPIPVVEINLSPFRVLPSDEINQYVNCIPLYDIKAAAGNFSDLQINEETEWIELSKPFKYNSDYFVCKVIGESMNKIIPSNSWCLFKKDTGGSRNGKIVLVHQSNIQDSDFGRGFTVKSYESKKSITEEIWSHNSIILKPQSYNPTFKSIVLVDDDDLIDLKVIGLFVEVLN</sequence>
<dbReference type="Pfam" id="PF00271">
    <property type="entry name" value="Helicase_C"/>
    <property type="match status" value="1"/>
</dbReference>
<dbReference type="InterPro" id="IPR021835">
    <property type="entry name" value="DUF3427"/>
</dbReference>
<dbReference type="RefSeq" id="WP_091203146.1">
    <property type="nucleotide sequence ID" value="NZ_FONQ01000002.1"/>
</dbReference>
<dbReference type="AlphaFoldDB" id="A0A1I2AM47"/>
<dbReference type="InterPro" id="IPR014001">
    <property type="entry name" value="Helicase_ATP-bd"/>
</dbReference>
<feature type="domain" description="Helicase C-terminal" evidence="2">
    <location>
        <begin position="433"/>
        <end position="591"/>
    </location>
</feature>
<dbReference type="EMBL" id="FONQ01000002">
    <property type="protein sequence ID" value="SFE45095.1"/>
    <property type="molecule type" value="Genomic_DNA"/>
</dbReference>
<dbReference type="InterPro" id="IPR027417">
    <property type="entry name" value="P-loop_NTPase"/>
</dbReference>
<name>A0A1I2AM47_9FLAO</name>
<dbReference type="CDD" id="cd09204">
    <property type="entry name" value="PLDc_N_DEXD_b2"/>
    <property type="match status" value="1"/>
</dbReference>
<dbReference type="PROSITE" id="PS51192">
    <property type="entry name" value="HELICASE_ATP_BIND_1"/>
    <property type="match status" value="1"/>
</dbReference>
<dbReference type="OrthoDB" id="9759819at2"/>
<dbReference type="Pfam" id="PF00717">
    <property type="entry name" value="Peptidase_S24"/>
    <property type="match status" value="1"/>
</dbReference>
<dbReference type="Pfam" id="PF13091">
    <property type="entry name" value="PLDc_2"/>
    <property type="match status" value="1"/>
</dbReference>
<dbReference type="Pfam" id="PF11907">
    <property type="entry name" value="DUF3427"/>
    <property type="match status" value="1"/>
</dbReference>
<dbReference type="GO" id="GO:0005524">
    <property type="term" value="F:ATP binding"/>
    <property type="evidence" value="ECO:0007669"/>
    <property type="project" value="InterPro"/>
</dbReference>